<keyword evidence="4" id="KW-0812">Transmembrane</keyword>
<reference evidence="10" key="1">
    <citation type="submission" date="2018-05" db="EMBL/GenBank/DDBJ databases">
        <title>Azospirillum thermophila sp. nov., a novel isolated from hot spring.</title>
        <authorList>
            <person name="Zhao Z."/>
        </authorList>
    </citation>
    <scope>NUCLEOTIDE SEQUENCE [LARGE SCALE GENOMIC DNA]</scope>
    <source>
        <strain evidence="10">CFH 70021</strain>
        <plasmid evidence="10">unnamed1</plasmid>
    </source>
</reference>
<dbReference type="InterPro" id="IPR001173">
    <property type="entry name" value="Glyco_trans_2-like"/>
</dbReference>
<keyword evidence="2" id="KW-0328">Glycosyltransferase</keyword>
<dbReference type="EMBL" id="CP029356">
    <property type="protein sequence ID" value="AWK89069.1"/>
    <property type="molecule type" value="Genomic_DNA"/>
</dbReference>
<dbReference type="InterPro" id="IPR029044">
    <property type="entry name" value="Nucleotide-diphossugar_trans"/>
</dbReference>
<evidence type="ECO:0000256" key="7">
    <source>
        <dbReference type="ARBA" id="ARBA00023136"/>
    </source>
</evidence>
<keyword evidence="10" id="KW-1185">Reference proteome</keyword>
<keyword evidence="9" id="KW-0614">Plasmid</keyword>
<dbReference type="CDD" id="cd04179">
    <property type="entry name" value="DPM_DPG-synthase_like"/>
    <property type="match status" value="1"/>
</dbReference>
<dbReference type="PANTHER" id="PTHR48090">
    <property type="entry name" value="UNDECAPRENYL-PHOSPHATE 4-DEOXY-4-FORMAMIDO-L-ARABINOSE TRANSFERASE-RELATED"/>
    <property type="match status" value="1"/>
</dbReference>
<evidence type="ECO:0000256" key="6">
    <source>
        <dbReference type="ARBA" id="ARBA00022989"/>
    </source>
</evidence>
<sequence>MSILEEGRPAVRLSVVVPVFNEADNVLPLLEEIERALRPVGSFEIIFVDDESSDDTQARLAPAVAAGRLRVLRHRQRSGQSAAVRTGVKAARGDWVVTLDGDGQNDPADIPNLYALVAKGEPGSPVLVGGLRRKRQDNLSKRWASKIANAVRQSFLQDGCTDSGCGLKLFRRDAFLDLPYFSAMHRFLPALFRAHGHPVAYVPVNHRPRERGVSKYNNWQRGLVGVVDLLGVYWLKRRTRLSSAADESRS</sequence>
<proteinExistence type="predicted"/>
<dbReference type="InterPro" id="IPR050256">
    <property type="entry name" value="Glycosyltransferase_2"/>
</dbReference>
<evidence type="ECO:0000256" key="4">
    <source>
        <dbReference type="ARBA" id="ARBA00022692"/>
    </source>
</evidence>
<geneLocation type="plasmid" evidence="9 10">
    <name>unnamed1</name>
</geneLocation>
<dbReference type="AlphaFoldDB" id="A0A2S2CX66"/>
<dbReference type="GO" id="GO:0099621">
    <property type="term" value="F:undecaprenyl-phosphate 4-deoxy-4-formamido-L-arabinose transferase activity"/>
    <property type="evidence" value="ECO:0007669"/>
    <property type="project" value="TreeGrafter"/>
</dbReference>
<dbReference type="KEGG" id="azz:DEW08_23945"/>
<evidence type="ECO:0000256" key="2">
    <source>
        <dbReference type="ARBA" id="ARBA00022676"/>
    </source>
</evidence>
<accession>A0A2S2CX66</accession>
<keyword evidence="3 9" id="KW-0808">Transferase</keyword>
<keyword evidence="7" id="KW-0472">Membrane</keyword>
<keyword evidence="5" id="KW-0448">Lipopolysaccharide biosynthesis</keyword>
<organism evidence="9 10">
    <name type="scientific">Azospirillum thermophilum</name>
    <dbReference type="NCBI Taxonomy" id="2202148"/>
    <lineage>
        <taxon>Bacteria</taxon>
        <taxon>Pseudomonadati</taxon>
        <taxon>Pseudomonadota</taxon>
        <taxon>Alphaproteobacteria</taxon>
        <taxon>Rhodospirillales</taxon>
        <taxon>Azospirillaceae</taxon>
        <taxon>Azospirillum</taxon>
    </lineage>
</organism>
<evidence type="ECO:0000313" key="10">
    <source>
        <dbReference type="Proteomes" id="UP000245629"/>
    </source>
</evidence>
<feature type="domain" description="Glycosyltransferase 2-like" evidence="8">
    <location>
        <begin position="14"/>
        <end position="175"/>
    </location>
</feature>
<gene>
    <name evidence="9" type="ORF">DEW08_23945</name>
</gene>
<dbReference type="RefSeq" id="WP_109331963.1">
    <property type="nucleotide sequence ID" value="NZ_CP029356.1"/>
</dbReference>
<dbReference type="SUPFAM" id="SSF53448">
    <property type="entry name" value="Nucleotide-diphospho-sugar transferases"/>
    <property type="match status" value="1"/>
</dbReference>
<dbReference type="Proteomes" id="UP000245629">
    <property type="component" value="Plasmid unnamed1"/>
</dbReference>
<protein>
    <submittedName>
        <fullName evidence="9">Glycosyl transferase</fullName>
    </submittedName>
</protein>
<evidence type="ECO:0000259" key="8">
    <source>
        <dbReference type="Pfam" id="PF00535"/>
    </source>
</evidence>
<dbReference type="PANTHER" id="PTHR48090:SF3">
    <property type="entry name" value="UNDECAPRENYL-PHOSPHATE 4-DEOXY-4-FORMAMIDO-L-ARABINOSE TRANSFERASE"/>
    <property type="match status" value="1"/>
</dbReference>
<dbReference type="FunFam" id="3.90.550.10:FF:000170">
    <property type="entry name" value="Dolichol-phosphate mannosyltransferase"/>
    <property type="match status" value="1"/>
</dbReference>
<keyword evidence="6" id="KW-1133">Transmembrane helix</keyword>
<dbReference type="GO" id="GO:0009103">
    <property type="term" value="P:lipopolysaccharide biosynthetic process"/>
    <property type="evidence" value="ECO:0007669"/>
    <property type="project" value="UniProtKB-KW"/>
</dbReference>
<name>A0A2S2CX66_9PROT</name>
<evidence type="ECO:0000256" key="1">
    <source>
        <dbReference type="ARBA" id="ARBA00022475"/>
    </source>
</evidence>
<evidence type="ECO:0000313" key="9">
    <source>
        <dbReference type="EMBL" id="AWK89069.1"/>
    </source>
</evidence>
<dbReference type="Pfam" id="PF00535">
    <property type="entry name" value="Glycos_transf_2"/>
    <property type="match status" value="1"/>
</dbReference>
<evidence type="ECO:0000256" key="3">
    <source>
        <dbReference type="ARBA" id="ARBA00022679"/>
    </source>
</evidence>
<dbReference type="GO" id="GO:0005886">
    <property type="term" value="C:plasma membrane"/>
    <property type="evidence" value="ECO:0007669"/>
    <property type="project" value="TreeGrafter"/>
</dbReference>
<keyword evidence="1" id="KW-1003">Cell membrane</keyword>
<dbReference type="OrthoDB" id="9807795at2"/>
<evidence type="ECO:0000256" key="5">
    <source>
        <dbReference type="ARBA" id="ARBA00022985"/>
    </source>
</evidence>
<dbReference type="Gene3D" id="3.90.550.10">
    <property type="entry name" value="Spore Coat Polysaccharide Biosynthesis Protein SpsA, Chain A"/>
    <property type="match status" value="1"/>
</dbReference>